<keyword evidence="1" id="KW-0812">Transmembrane</keyword>
<reference evidence="2" key="1">
    <citation type="journal article" date="2020" name="Nature">
        <title>Giant virus diversity and host interactions through global metagenomics.</title>
        <authorList>
            <person name="Schulz F."/>
            <person name="Roux S."/>
            <person name="Paez-Espino D."/>
            <person name="Jungbluth S."/>
            <person name="Walsh D.A."/>
            <person name="Denef V.J."/>
            <person name="McMahon K.D."/>
            <person name="Konstantinidis K.T."/>
            <person name="Eloe-Fadrosh E.A."/>
            <person name="Kyrpides N.C."/>
            <person name="Woyke T."/>
        </authorList>
    </citation>
    <scope>NUCLEOTIDE SEQUENCE</scope>
    <source>
        <strain evidence="2">GVMAG-M-3300023174-57</strain>
    </source>
</reference>
<protein>
    <recommendedName>
        <fullName evidence="3">PA14 domain-containing protein</fullName>
    </recommendedName>
</protein>
<evidence type="ECO:0000256" key="1">
    <source>
        <dbReference type="SAM" id="Phobius"/>
    </source>
</evidence>
<evidence type="ECO:0008006" key="3">
    <source>
        <dbReference type="Google" id="ProtNLM"/>
    </source>
</evidence>
<sequence>MLPLKRLTLVSGLIVALLIVVSIVFYVRSWYTEGFATMSSPTMAGRNTFAGNQNEYFGKKFNRAVFLNDGLASLLPDVGKMFAMTDVAASLNGPVDISKYFDKDPFPGIAANNQVCASVLEPKLLPPRNTTGVDGCGWWYADDNNAQSVGARGTQLGPYNTDDLSASLPGGRWVWDLVEAQKLEDVKRCRRVQSCDVADLVPGQCAFCPPLNTGIPVDSYGNSRYPDDPALNCGSAAVSNPANCPRPEAPNTPDGAPPQQIALLCDPNPATGKLSNDCLIALAKGAGCKESGVIINILAGDSKGYYSQPGQNNTKFKMAKQVLMEDTSIASNDEYVGYGSCLRSEALGYYNTLVKLSRTASTKKARNAAGFLALGLDFDECEMPDSQMGPFFLHCQQRAASEAGCQPDGSDYPTDTNKGDYDAMSWKGVVEYFRDLHSKMSSNDMTTQVRSTKQCLGVDVVQPEADCGDVNGLSIYVYKWEYESDIGQGGVAGGKISKATYYGRMINSTYPNINNNGPYTPFGIGTDRIYLRFRAKLISPKAITTRFYLMTDDGVSVIQGPPMQGGKNILRKWWDQGPTSYETPPIVVTPTQPQEITTDWYNNYGGYVIVHQLWQDGAYATIPPNMIQQVQPTGYPIARWDFYEGIIQDRCRVLDSEVIGSIPITTMGGLKCAQFQGRSYIRILNPIATTAFKTITMTIYINSNAAPWPRPWEFNNSALGSYNAGQGNWCEDSIFGCFSPNNSLGAGFYCQQRCEGPSVWTGSGTMDVGKWYHYAWVIDDDMKGFSIYINGVKLQSYKSPSFSMLMNKIYKNCYIFNSVEYWNKDVGVGWFRIFDYTMTQADVIADSQNAWFSNSQFKPSPGTGWDRVSKAHA</sequence>
<proteinExistence type="predicted"/>
<dbReference type="EMBL" id="MN739664">
    <property type="protein sequence ID" value="QHT19205.1"/>
    <property type="molecule type" value="Genomic_DNA"/>
</dbReference>
<feature type="transmembrane region" description="Helical" evidence="1">
    <location>
        <begin position="7"/>
        <end position="31"/>
    </location>
</feature>
<organism evidence="2">
    <name type="scientific">viral metagenome</name>
    <dbReference type="NCBI Taxonomy" id="1070528"/>
    <lineage>
        <taxon>unclassified sequences</taxon>
        <taxon>metagenomes</taxon>
        <taxon>organismal metagenomes</taxon>
    </lineage>
</organism>
<dbReference type="SUPFAM" id="SSF49899">
    <property type="entry name" value="Concanavalin A-like lectins/glucanases"/>
    <property type="match status" value="1"/>
</dbReference>
<accession>A0A6C0DVE8</accession>
<dbReference type="AlphaFoldDB" id="A0A6C0DVE8"/>
<keyword evidence="1" id="KW-1133">Transmembrane helix</keyword>
<evidence type="ECO:0000313" key="2">
    <source>
        <dbReference type="EMBL" id="QHT19205.1"/>
    </source>
</evidence>
<dbReference type="InterPro" id="IPR013320">
    <property type="entry name" value="ConA-like_dom_sf"/>
</dbReference>
<name>A0A6C0DVE8_9ZZZZ</name>
<keyword evidence="1" id="KW-0472">Membrane</keyword>
<dbReference type="Gene3D" id="2.60.120.200">
    <property type="match status" value="1"/>
</dbReference>